<dbReference type="EMBL" id="CAFBQN010000064">
    <property type="protein sequence ID" value="CAB5059343.1"/>
    <property type="molecule type" value="Genomic_DNA"/>
</dbReference>
<dbReference type="InterPro" id="IPR007348">
    <property type="entry name" value="CopC_dom"/>
</dbReference>
<dbReference type="InterPro" id="IPR032694">
    <property type="entry name" value="CopC/D"/>
</dbReference>
<evidence type="ECO:0000256" key="4">
    <source>
        <dbReference type="ARBA" id="ARBA00023008"/>
    </source>
</evidence>
<dbReference type="SUPFAM" id="SSF81296">
    <property type="entry name" value="E set domains"/>
    <property type="match status" value="1"/>
</dbReference>
<keyword evidence="5" id="KW-0812">Transmembrane</keyword>
<keyword evidence="2" id="KW-0479">Metal-binding</keyword>
<evidence type="ECO:0000259" key="6">
    <source>
        <dbReference type="Pfam" id="PF04234"/>
    </source>
</evidence>
<name>A0A6J7U054_9ZZZZ</name>
<evidence type="ECO:0000313" key="9">
    <source>
        <dbReference type="EMBL" id="CAB5059343.1"/>
    </source>
</evidence>
<dbReference type="GO" id="GO:0046688">
    <property type="term" value="P:response to copper ion"/>
    <property type="evidence" value="ECO:0007669"/>
    <property type="project" value="InterPro"/>
</dbReference>
<protein>
    <submittedName>
        <fullName evidence="9">Unannotated protein</fullName>
    </submittedName>
</protein>
<dbReference type="Gene3D" id="2.60.40.1220">
    <property type="match status" value="1"/>
</dbReference>
<dbReference type="InterPro" id="IPR014755">
    <property type="entry name" value="Cu-Rt/internalin_Ig-like"/>
</dbReference>
<accession>A0A6J7U054</accession>
<keyword evidence="5" id="KW-0472">Membrane</keyword>
<dbReference type="EMBL" id="CAFBPE010000077">
    <property type="protein sequence ID" value="CAB5010813.1"/>
    <property type="molecule type" value="Genomic_DNA"/>
</dbReference>
<proteinExistence type="predicted"/>
<reference evidence="9" key="1">
    <citation type="submission" date="2020-05" db="EMBL/GenBank/DDBJ databases">
        <authorList>
            <person name="Chiriac C."/>
            <person name="Salcher M."/>
            <person name="Ghai R."/>
            <person name="Kavagutti S V."/>
        </authorList>
    </citation>
    <scope>NUCLEOTIDE SEQUENCE</scope>
</reference>
<organism evidence="9">
    <name type="scientific">freshwater metagenome</name>
    <dbReference type="NCBI Taxonomy" id="449393"/>
    <lineage>
        <taxon>unclassified sequences</taxon>
        <taxon>metagenomes</taxon>
        <taxon>ecological metagenomes</taxon>
    </lineage>
</organism>
<dbReference type="GO" id="GO:0030313">
    <property type="term" value="C:cell envelope"/>
    <property type="evidence" value="ECO:0007669"/>
    <property type="project" value="UniProtKB-SubCell"/>
</dbReference>
<dbReference type="EMBL" id="CAEZZF010000086">
    <property type="protein sequence ID" value="CAB4757037.1"/>
    <property type="molecule type" value="Genomic_DNA"/>
</dbReference>
<evidence type="ECO:0000313" key="8">
    <source>
        <dbReference type="EMBL" id="CAB5010813.1"/>
    </source>
</evidence>
<dbReference type="PANTHER" id="PTHR34820">
    <property type="entry name" value="INNER MEMBRANE PROTEIN YEBZ"/>
    <property type="match status" value="1"/>
</dbReference>
<feature type="domain" description="CopC" evidence="6">
    <location>
        <begin position="27"/>
        <end position="124"/>
    </location>
</feature>
<sequence>MKQLRRVLTLFISLCALLLVLPDAHAHVSVISTSPQYQSTIAKLPVEIVIEFNSPLLTLGTKNPKTIELINPSGLSITVGQARVEGSRVSMAIDQDQPVAGDYTVRYRVISTDGHAVSGSYHFQLSTGQAAVPLPSPQVISDHSFWHIHRTHVIEGLLAALLILGWALYRARFAPGK</sequence>
<dbReference type="InterPro" id="IPR014756">
    <property type="entry name" value="Ig_E-set"/>
</dbReference>
<evidence type="ECO:0000256" key="5">
    <source>
        <dbReference type="SAM" id="Phobius"/>
    </source>
</evidence>
<dbReference type="GO" id="GO:0006825">
    <property type="term" value="P:copper ion transport"/>
    <property type="evidence" value="ECO:0007669"/>
    <property type="project" value="InterPro"/>
</dbReference>
<dbReference type="GO" id="GO:0042597">
    <property type="term" value="C:periplasmic space"/>
    <property type="evidence" value="ECO:0007669"/>
    <property type="project" value="InterPro"/>
</dbReference>
<dbReference type="Pfam" id="PF04234">
    <property type="entry name" value="CopC"/>
    <property type="match status" value="1"/>
</dbReference>
<evidence type="ECO:0000313" key="7">
    <source>
        <dbReference type="EMBL" id="CAB4757037.1"/>
    </source>
</evidence>
<keyword evidence="3" id="KW-0732">Signal</keyword>
<keyword evidence="5" id="KW-1133">Transmembrane helix</keyword>
<feature type="transmembrane region" description="Helical" evidence="5">
    <location>
        <begin position="152"/>
        <end position="169"/>
    </location>
</feature>
<comment type="subcellular location">
    <subcellularLocation>
        <location evidence="1">Cell envelope</location>
    </subcellularLocation>
</comment>
<dbReference type="GO" id="GO:0005507">
    <property type="term" value="F:copper ion binding"/>
    <property type="evidence" value="ECO:0007669"/>
    <property type="project" value="InterPro"/>
</dbReference>
<evidence type="ECO:0000256" key="2">
    <source>
        <dbReference type="ARBA" id="ARBA00022723"/>
    </source>
</evidence>
<keyword evidence="4" id="KW-0186">Copper</keyword>
<dbReference type="AlphaFoldDB" id="A0A6J7U054"/>
<evidence type="ECO:0000256" key="3">
    <source>
        <dbReference type="ARBA" id="ARBA00022729"/>
    </source>
</evidence>
<dbReference type="GO" id="GO:0005886">
    <property type="term" value="C:plasma membrane"/>
    <property type="evidence" value="ECO:0007669"/>
    <property type="project" value="TreeGrafter"/>
</dbReference>
<gene>
    <name evidence="7" type="ORF">UFOPK2837_00930</name>
    <name evidence="8" type="ORF">UFOPK4065_00914</name>
    <name evidence="9" type="ORF">UFOPK4319_00839</name>
</gene>
<evidence type="ECO:0000256" key="1">
    <source>
        <dbReference type="ARBA" id="ARBA00004196"/>
    </source>
</evidence>
<dbReference type="PANTHER" id="PTHR34820:SF4">
    <property type="entry name" value="INNER MEMBRANE PROTEIN YEBZ"/>
    <property type="match status" value="1"/>
</dbReference>